<dbReference type="AlphaFoldDB" id="A0A485KU50"/>
<evidence type="ECO:0000313" key="3">
    <source>
        <dbReference type="Proteomes" id="UP000332933"/>
    </source>
</evidence>
<reference evidence="1" key="2">
    <citation type="submission" date="2019-06" db="EMBL/GenBank/DDBJ databases">
        <title>Genomics analysis of Aphanomyces spp. identifies a new class of oomycete effector associated with host adaptation.</title>
        <authorList>
            <person name="Gaulin E."/>
        </authorList>
    </citation>
    <scope>NUCLEOTIDE SEQUENCE</scope>
    <source>
        <strain evidence="1">CBS 578.67</strain>
    </source>
</reference>
<keyword evidence="3" id="KW-1185">Reference proteome</keyword>
<name>A0A485KU50_9STRA</name>
<dbReference type="EMBL" id="CAADRA010005321">
    <property type="protein sequence ID" value="VFT88578.1"/>
    <property type="molecule type" value="Genomic_DNA"/>
</dbReference>
<dbReference type="EMBL" id="VJMH01005300">
    <property type="protein sequence ID" value="KAF0697631.1"/>
    <property type="molecule type" value="Genomic_DNA"/>
</dbReference>
<evidence type="ECO:0000313" key="1">
    <source>
        <dbReference type="EMBL" id="KAF0697631.1"/>
    </source>
</evidence>
<reference evidence="2 3" key="1">
    <citation type="submission" date="2019-03" db="EMBL/GenBank/DDBJ databases">
        <authorList>
            <person name="Gaulin E."/>
            <person name="Dumas B."/>
        </authorList>
    </citation>
    <scope>NUCLEOTIDE SEQUENCE [LARGE SCALE GENOMIC DNA]</scope>
    <source>
        <strain evidence="2">CBS 568.67</strain>
    </source>
</reference>
<gene>
    <name evidence="2" type="primary">Aste57867_11721</name>
    <name evidence="1" type="ORF">As57867_011678</name>
    <name evidence="2" type="ORF">ASTE57867_11721</name>
</gene>
<protein>
    <submittedName>
        <fullName evidence="2">Aste57867_11721 protein</fullName>
    </submittedName>
</protein>
<evidence type="ECO:0000313" key="2">
    <source>
        <dbReference type="EMBL" id="VFT88578.1"/>
    </source>
</evidence>
<dbReference type="Proteomes" id="UP000332933">
    <property type="component" value="Unassembled WGS sequence"/>
</dbReference>
<organism evidence="2 3">
    <name type="scientific">Aphanomyces stellatus</name>
    <dbReference type="NCBI Taxonomy" id="120398"/>
    <lineage>
        <taxon>Eukaryota</taxon>
        <taxon>Sar</taxon>
        <taxon>Stramenopiles</taxon>
        <taxon>Oomycota</taxon>
        <taxon>Saprolegniomycetes</taxon>
        <taxon>Saprolegniales</taxon>
        <taxon>Verrucalvaceae</taxon>
        <taxon>Aphanomyces</taxon>
    </lineage>
</organism>
<proteinExistence type="predicted"/>
<accession>A0A485KU50</accession>
<sequence length="243" mass="24694">MITDAVADVILETDDGVVGNIDEAKLVALDIILRMLDPVESGGGLGLEKLPLDEAESVERGGSGRDVAAVAVGSIVKGWSDPRVLAAANGLLEGSALEEPVLDAWRDWVRGVDAPDEVCGGGVDVAGPPVVANGFAGDEDVEEGLLVDASNGVACAGTSVDAGRDVNGFEDDGDGSMDGLALAKGFPEDVDCGGDVGMLGLESVGWLSYLEENGDEWKEEAVLLVSIGSSSSSGGSLCLFNVM</sequence>